<feature type="compositionally biased region" description="Basic residues" evidence="2">
    <location>
        <begin position="325"/>
        <end position="336"/>
    </location>
</feature>
<dbReference type="OrthoDB" id="2018133at2759"/>
<dbReference type="OMA" id="LEMMHVF"/>
<evidence type="ECO:0000256" key="1">
    <source>
        <dbReference type="ARBA" id="ARBA00005254"/>
    </source>
</evidence>
<feature type="domain" description="Enoyl-CoA hydratase/isomerase" evidence="3">
    <location>
        <begin position="39"/>
        <end position="211"/>
    </location>
</feature>
<dbReference type="Gene3D" id="1.10.12.10">
    <property type="entry name" value="Lyase 2-enoyl-coa Hydratase, Chain A, domain 2"/>
    <property type="match status" value="1"/>
</dbReference>
<dbReference type="Proteomes" id="UP000191691">
    <property type="component" value="Unassembled WGS sequence"/>
</dbReference>
<dbReference type="SUPFAM" id="SSF52096">
    <property type="entry name" value="ClpP/crotonase"/>
    <property type="match status" value="1"/>
</dbReference>
<dbReference type="Gene3D" id="3.90.226.10">
    <property type="entry name" value="2-enoyl-CoA Hydratase, Chain A, domain 1"/>
    <property type="match status" value="1"/>
</dbReference>
<dbReference type="EMBL" id="CAJVNV010000321">
    <property type="protein sequence ID" value="CAG8156800.1"/>
    <property type="molecule type" value="Genomic_DNA"/>
</dbReference>
<dbReference type="InterPro" id="IPR045004">
    <property type="entry name" value="ECH_dom"/>
</dbReference>
<dbReference type="Pfam" id="PF16113">
    <property type="entry name" value="ECH_2"/>
    <property type="match status" value="1"/>
</dbReference>
<proteinExistence type="inferred from homology"/>
<dbReference type="EMBL" id="MOOB01000002">
    <property type="protein sequence ID" value="OQE95500.1"/>
    <property type="molecule type" value="Genomic_DNA"/>
</dbReference>
<protein>
    <recommendedName>
        <fullName evidence="3">Enoyl-CoA hydratase/isomerase domain-containing protein</fullName>
    </recommendedName>
</protein>
<dbReference type="Proteomes" id="UP001153461">
    <property type="component" value="Unassembled WGS sequence"/>
</dbReference>
<dbReference type="InterPro" id="IPR029045">
    <property type="entry name" value="ClpP/crotonase-like_dom_sf"/>
</dbReference>
<reference evidence="6" key="2">
    <citation type="journal article" date="2017" name="Nat. Microbiol.">
        <title>Global analysis of biosynthetic gene clusters reveals vast potential of secondary metabolite production in Penicillium species.</title>
        <authorList>
            <person name="Nielsen J.C."/>
            <person name="Grijseels S."/>
            <person name="Prigent S."/>
            <person name="Ji B."/>
            <person name="Dainat J."/>
            <person name="Nielsen K.F."/>
            <person name="Frisvad J.C."/>
            <person name="Workman M."/>
            <person name="Nielsen J."/>
        </authorList>
    </citation>
    <scope>NUCLEOTIDE SEQUENCE [LARGE SCALE GENOMIC DNA]</scope>
    <source>
        <strain evidence="6">IBT 13039</strain>
    </source>
</reference>
<evidence type="ECO:0000313" key="5">
    <source>
        <dbReference type="EMBL" id="OQE95500.1"/>
    </source>
</evidence>
<feature type="region of interest" description="Disordered" evidence="2">
    <location>
        <begin position="303"/>
        <end position="336"/>
    </location>
</feature>
<evidence type="ECO:0000313" key="6">
    <source>
        <dbReference type="Proteomes" id="UP000191691"/>
    </source>
</evidence>
<evidence type="ECO:0000256" key="2">
    <source>
        <dbReference type="SAM" id="MobiDB-lite"/>
    </source>
</evidence>
<dbReference type="STRING" id="60175.A0A1V6Z770"/>
<dbReference type="InterPro" id="IPR051053">
    <property type="entry name" value="ECH/Chromodomain_protein"/>
</dbReference>
<reference evidence="4" key="3">
    <citation type="submission" date="2021-07" db="EMBL/GenBank/DDBJ databases">
        <authorList>
            <person name="Branca A.L. A."/>
        </authorList>
    </citation>
    <scope>NUCLEOTIDE SEQUENCE</scope>
</reference>
<sequence>MIFDPDTIDIPNSYETLPLKDVKVSHHPAGAPEATPVIVVTLNRPEKHNSFTLEMMHVFEKIYPIFDVDERVKVVVLTGAGKMFCAGADLERGFSGMEKERNKDHRDRYDDEAAAHSPYINPVNTDINSGGRLALAIHRCRKPTIAAMQGSAVGLGMTMSLPAAIRIGCEKSKYGFVFPRRGLTMESSSSFFLPRLIGYSNALYLITTGGTFPPTSPHFGTLFQETYPDPNQIVTRALELATEVAESVSPMASYLSRELMWRNPGSAEETHLIDSAVLYHMFSGKDSKEGIKAFFQKRKPNFNATLEDDAPPSFPWWSDVDTGRRPKASKASKAKL</sequence>
<dbReference type="AlphaFoldDB" id="A0A1V6Z770"/>
<comment type="similarity">
    <text evidence="1">Belongs to the enoyl-CoA hydratase/isomerase family.</text>
</comment>
<name>A0A1V6Z770_PENNA</name>
<dbReference type="PANTHER" id="PTHR43684:SF4">
    <property type="entry name" value="ENOYL-COA HYDRATASE_ISOMERASE FAMILY PROTEIN (AFU_ORTHOLOGUE AFUA_1G01890)"/>
    <property type="match status" value="1"/>
</dbReference>
<dbReference type="PANTHER" id="PTHR43684">
    <property type="match status" value="1"/>
</dbReference>
<accession>A0A1V6Z770</accession>
<gene>
    <name evidence="5" type="ORF">PENNAL_c0002G05392</name>
    <name evidence="4" type="ORF">PNAL_LOCUS6247</name>
</gene>
<dbReference type="InterPro" id="IPR014748">
    <property type="entry name" value="Enoyl-CoA_hydra_C"/>
</dbReference>
<dbReference type="CDD" id="cd06558">
    <property type="entry name" value="crotonase-like"/>
    <property type="match status" value="1"/>
</dbReference>
<organism evidence="5 6">
    <name type="scientific">Penicillium nalgiovense</name>
    <dbReference type="NCBI Taxonomy" id="60175"/>
    <lineage>
        <taxon>Eukaryota</taxon>
        <taxon>Fungi</taxon>
        <taxon>Dikarya</taxon>
        <taxon>Ascomycota</taxon>
        <taxon>Pezizomycotina</taxon>
        <taxon>Eurotiomycetes</taxon>
        <taxon>Eurotiomycetidae</taxon>
        <taxon>Eurotiales</taxon>
        <taxon>Aspergillaceae</taxon>
        <taxon>Penicillium</taxon>
    </lineage>
</organism>
<comment type="caution">
    <text evidence="5">The sequence shown here is derived from an EMBL/GenBank/DDBJ whole genome shotgun (WGS) entry which is preliminary data.</text>
</comment>
<keyword evidence="6" id="KW-1185">Reference proteome</keyword>
<evidence type="ECO:0000259" key="3">
    <source>
        <dbReference type="Pfam" id="PF16113"/>
    </source>
</evidence>
<evidence type="ECO:0000313" key="4">
    <source>
        <dbReference type="EMBL" id="CAG8156800.1"/>
    </source>
</evidence>
<reference evidence="5" key="1">
    <citation type="submission" date="2016-10" db="EMBL/GenBank/DDBJ databases">
        <title>Uncovering the secondary metabolism of Penicillium species provides insights into the evolution of 6-MSA pathways.</title>
        <authorList>
            <person name="Nielsen J.C."/>
            <person name="Nielsen J."/>
        </authorList>
    </citation>
    <scope>NUCLEOTIDE SEQUENCE [LARGE SCALE GENOMIC DNA]</scope>
    <source>
        <strain evidence="5">IBT 13039</strain>
    </source>
</reference>